<evidence type="ECO:0000313" key="4">
    <source>
        <dbReference type="EMBL" id="QBM85747.1"/>
    </source>
</evidence>
<dbReference type="Gene3D" id="2.60.120.920">
    <property type="match status" value="1"/>
</dbReference>
<feature type="domain" description="B30.2/SPRY" evidence="3">
    <location>
        <begin position="207"/>
        <end position="414"/>
    </location>
</feature>
<dbReference type="InterPro" id="IPR003877">
    <property type="entry name" value="SPRY_dom"/>
</dbReference>
<dbReference type="InterPro" id="IPR001870">
    <property type="entry name" value="B30.2/SPRY"/>
</dbReference>
<dbReference type="EMBL" id="CP034456">
    <property type="protein sequence ID" value="QBM85747.1"/>
    <property type="molecule type" value="Genomic_DNA"/>
</dbReference>
<evidence type="ECO:0000256" key="2">
    <source>
        <dbReference type="SAM" id="Phobius"/>
    </source>
</evidence>
<protein>
    <submittedName>
        <fullName evidence="4">SPRY domain-containing protein</fullName>
    </submittedName>
</protein>
<evidence type="ECO:0000313" key="5">
    <source>
        <dbReference type="Proteomes" id="UP000292447"/>
    </source>
</evidence>
<proteinExistence type="predicted"/>
<dbReference type="InterPro" id="IPR013320">
    <property type="entry name" value="ConA-like_dom_sf"/>
</dbReference>
<keyword evidence="2" id="KW-0812">Transmembrane</keyword>
<accession>A0A4P6XE63</accession>
<dbReference type="SMART" id="SM00449">
    <property type="entry name" value="SPRY"/>
    <property type="match status" value="1"/>
</dbReference>
<evidence type="ECO:0000256" key="1">
    <source>
        <dbReference type="SAM" id="MobiDB-lite"/>
    </source>
</evidence>
<keyword evidence="2" id="KW-0472">Membrane</keyword>
<reference evidence="5" key="1">
    <citation type="submission" date="2019-03" db="EMBL/GenBank/DDBJ databases">
        <title>Snf2 controls pulcherriminic acid biosynthesis and connects pigmentation and antifungal activity of the yeast Metschnikowia pulcherrima.</title>
        <authorList>
            <person name="Gore-Lloyd D."/>
            <person name="Sumann I."/>
            <person name="Brachmann A.O."/>
            <person name="Schneeberger K."/>
            <person name="Ortiz-Merino R.A."/>
            <person name="Moreno-Beltran M."/>
            <person name="Schlaefli M."/>
            <person name="Kirner P."/>
            <person name="Santos Kron A."/>
            <person name="Wolfe K.H."/>
            <person name="Piel J."/>
            <person name="Ahrens C.H."/>
            <person name="Henk D."/>
            <person name="Freimoser F.M."/>
        </authorList>
    </citation>
    <scope>NUCLEOTIDE SEQUENCE [LARGE SCALE GENOMIC DNA]</scope>
    <source>
        <strain evidence="5">APC 1.2</strain>
    </source>
</reference>
<dbReference type="AlphaFoldDB" id="A0A4P6XE63"/>
<evidence type="ECO:0000259" key="3">
    <source>
        <dbReference type="PROSITE" id="PS50188"/>
    </source>
</evidence>
<feature type="region of interest" description="Disordered" evidence="1">
    <location>
        <begin position="484"/>
        <end position="505"/>
    </location>
</feature>
<name>A0A4P6XE63_9ASCO</name>
<feature type="transmembrane region" description="Helical" evidence="2">
    <location>
        <begin position="109"/>
        <end position="136"/>
    </location>
</feature>
<dbReference type="Pfam" id="PF00622">
    <property type="entry name" value="SPRY"/>
    <property type="match status" value="1"/>
</dbReference>
<dbReference type="PROSITE" id="PS50188">
    <property type="entry name" value="B302_SPRY"/>
    <property type="match status" value="1"/>
</dbReference>
<dbReference type="InterPro" id="IPR043136">
    <property type="entry name" value="B30.2/SPRY_sf"/>
</dbReference>
<keyword evidence="2" id="KW-1133">Transmembrane helix</keyword>
<dbReference type="SUPFAM" id="SSF49899">
    <property type="entry name" value="Concanavalin A-like lectins/glucanases"/>
    <property type="match status" value="1"/>
</dbReference>
<dbReference type="STRING" id="2163413.A0A4P6XE63"/>
<keyword evidence="5" id="KW-1185">Reference proteome</keyword>
<sequence length="505" mass="57326">MHPSKHIISRIIKNRFAHNLHNSMERLGQNLAPPNTKHPCTTKLCVSKKCGEAQAELAPPDPSFLLGPDRAEENIYRHRFSPETFQIFLHKGLFIIQIVSNLINHPFMFVLGVISLVLVTTLATLLFIAWAAFWLAGIQHETGENRPLLHDIFRAGDVDFEFLNDEESLLALAEEHDFTTLSPEEQRAYIKGEEFLKQHPPNPAHVRGKSFTREDELVIKDCGINAFEFEQESDILAARFVVEDRTEISFHNNDRSYSTATAVLRYALPTKNRLPDTVYFEVKVFEYAENVPNAHFAIGLVTKPYPSGFRLPGYNNFLMAYELTGNLKVNKPFPTPLQQHMGENSMYNAQVLPPLKQSDVIGFGYVISSGTYFITRNGKKIMDVMKGCYLDMYPAVGCFLTNAKFQVNFGQMGFVWIEANVRKYGFFSASDRRFKGQRGLAALPEYGNSMLLNDKLLDKGEELPPEYPEAEIDFFGRKIRVGSSAQLQGKKMNEASEFESKDQDV</sequence>
<feature type="compositionally biased region" description="Basic and acidic residues" evidence="1">
    <location>
        <begin position="491"/>
        <end position="505"/>
    </location>
</feature>
<gene>
    <name evidence="4" type="primary">MPUL0A03720</name>
    <name evidence="4" type="ORF">METSCH_A03720</name>
</gene>
<dbReference type="Proteomes" id="UP000292447">
    <property type="component" value="Chromosome I"/>
</dbReference>
<organism evidence="4 5">
    <name type="scientific">Metschnikowia aff. pulcherrima</name>
    <dbReference type="NCBI Taxonomy" id="2163413"/>
    <lineage>
        <taxon>Eukaryota</taxon>
        <taxon>Fungi</taxon>
        <taxon>Dikarya</taxon>
        <taxon>Ascomycota</taxon>
        <taxon>Saccharomycotina</taxon>
        <taxon>Pichiomycetes</taxon>
        <taxon>Metschnikowiaceae</taxon>
        <taxon>Metschnikowia</taxon>
    </lineage>
</organism>